<feature type="compositionally biased region" description="Basic and acidic residues" evidence="1">
    <location>
        <begin position="13"/>
        <end position="27"/>
    </location>
</feature>
<feature type="compositionally biased region" description="Basic and acidic residues" evidence="1">
    <location>
        <begin position="101"/>
        <end position="111"/>
    </location>
</feature>
<proteinExistence type="predicted"/>
<protein>
    <submittedName>
        <fullName evidence="3">GTPaseactivating protein and VPS9 domaincontaining protein 1like</fullName>
    </submittedName>
</protein>
<name>A0A7T8JVS1_CALRO</name>
<evidence type="ECO:0000313" key="4">
    <source>
        <dbReference type="Proteomes" id="UP000595437"/>
    </source>
</evidence>
<dbReference type="InterPro" id="IPR037191">
    <property type="entry name" value="VPS9_dom_sf"/>
</dbReference>
<accession>A0A7T8JVS1</accession>
<dbReference type="Gene3D" id="1.10.246.120">
    <property type="match status" value="1"/>
</dbReference>
<feature type="compositionally biased region" description="Low complexity" evidence="1">
    <location>
        <begin position="476"/>
        <end position="487"/>
    </location>
</feature>
<feature type="compositionally biased region" description="Polar residues" evidence="1">
    <location>
        <begin position="42"/>
        <end position="51"/>
    </location>
</feature>
<dbReference type="OrthoDB" id="10264848at2759"/>
<feature type="region of interest" description="Disordered" evidence="1">
    <location>
        <begin position="469"/>
        <end position="495"/>
    </location>
</feature>
<feature type="compositionally biased region" description="Acidic residues" evidence="1">
    <location>
        <begin position="52"/>
        <end position="64"/>
    </location>
</feature>
<dbReference type="SUPFAM" id="SSF109993">
    <property type="entry name" value="VPS9 domain"/>
    <property type="match status" value="1"/>
</dbReference>
<keyword evidence="4" id="KW-1185">Reference proteome</keyword>
<reference evidence="4" key="1">
    <citation type="submission" date="2021-01" db="EMBL/GenBank/DDBJ databases">
        <title>Caligus Genome Assembly.</title>
        <authorList>
            <person name="Gallardo-Escarate C."/>
        </authorList>
    </citation>
    <scope>NUCLEOTIDE SEQUENCE [LARGE SCALE GENOMIC DNA]</scope>
</reference>
<gene>
    <name evidence="3" type="ORF">FKW44_023967</name>
</gene>
<sequence length="495" mass="53866">MTLPSSDGTGNEILEKRTRFSLSHDEGSIGNTSDNLEAISEAASNHSATSSLEDEVDQEDEDNPIIDNLSDMVSANVSGRGTPNVSGRDTPSSQVPDDDEGVRSGREDEAIRGAAGGSLGSSSRSHHRHIHPTKSGQADLEEKFGRFEIKPQIKSRGSVTLLGAEGGDETVSLISDTWSTDVLPSDTETLGELLGSERGGAAAAFPPNNNNFADMDAFSRNLILEEFATSSSAGAAAALPQRMSGIQPCPQDESSDDILNKYRSKKPPQAVGNLIDVSDCPREEETVLDPRLIIDHNNLEACYAFKDAKRKLRLTLSSVDLSMMPDICHASSVEPEGLLCTLSMQERLLSRMNIDRDVCTSYLVYVVVRFFLEEREKSLHMFVQKFKELTVPDEKTALMNSFLSSMNEALLSDPIWSSVSSEEQRELSRVAIERSLTSHIYFSAMYPNGEADINRDEVLSEHISKLGGIISPHTRTSGYPSNTTTSSPGPPHKPS</sequence>
<feature type="region of interest" description="Disordered" evidence="1">
    <location>
        <begin position="1"/>
        <end position="138"/>
    </location>
</feature>
<dbReference type="InterPro" id="IPR041545">
    <property type="entry name" value="DUF5601"/>
</dbReference>
<dbReference type="EMBL" id="CP045907">
    <property type="protein sequence ID" value="QQP35680.1"/>
    <property type="molecule type" value="Genomic_DNA"/>
</dbReference>
<dbReference type="Proteomes" id="UP000595437">
    <property type="component" value="Chromosome 18"/>
</dbReference>
<dbReference type="Pfam" id="PF18151">
    <property type="entry name" value="DUF5601"/>
    <property type="match status" value="1"/>
</dbReference>
<feature type="compositionally biased region" description="Polar residues" evidence="1">
    <location>
        <begin position="71"/>
        <end position="95"/>
    </location>
</feature>
<dbReference type="AlphaFoldDB" id="A0A7T8JVS1"/>
<evidence type="ECO:0000259" key="2">
    <source>
        <dbReference type="Pfam" id="PF18151"/>
    </source>
</evidence>
<organism evidence="3 4">
    <name type="scientific">Caligus rogercresseyi</name>
    <name type="common">Sea louse</name>
    <dbReference type="NCBI Taxonomy" id="217165"/>
    <lineage>
        <taxon>Eukaryota</taxon>
        <taxon>Metazoa</taxon>
        <taxon>Ecdysozoa</taxon>
        <taxon>Arthropoda</taxon>
        <taxon>Crustacea</taxon>
        <taxon>Multicrustacea</taxon>
        <taxon>Hexanauplia</taxon>
        <taxon>Copepoda</taxon>
        <taxon>Siphonostomatoida</taxon>
        <taxon>Caligidae</taxon>
        <taxon>Caligus</taxon>
    </lineage>
</organism>
<feature type="domain" description="RABX5 catalytic core helical" evidence="2">
    <location>
        <begin position="377"/>
        <end position="441"/>
    </location>
</feature>
<evidence type="ECO:0000313" key="3">
    <source>
        <dbReference type="EMBL" id="QQP35680.1"/>
    </source>
</evidence>
<evidence type="ECO:0000256" key="1">
    <source>
        <dbReference type="SAM" id="MobiDB-lite"/>
    </source>
</evidence>